<dbReference type="PANTHER" id="PTHR14969:SF13">
    <property type="entry name" value="AT30094P"/>
    <property type="match status" value="1"/>
</dbReference>
<keyword evidence="1" id="KW-0472">Membrane</keyword>
<sequence length="164" mass="17884">MDKIILQKIRSVVGRRRSVDRMMVHMASKGPLWLFLVMGLVVVYSGTSGAWLVLQAVAAAVLTRGINEGIGRLKHRDRPFVQESFQPLLEHEPSFSFPSNHSACGFALAVAVFLGAPIWGAGMLVLAALMAYARLYVGVHYPFDVTAGALIGSAVAWLLHIVWV</sequence>
<feature type="transmembrane region" description="Helical" evidence="1">
    <location>
        <begin position="145"/>
        <end position="163"/>
    </location>
</feature>
<gene>
    <name evidence="3" type="ORF">JJB07_08220</name>
</gene>
<evidence type="ECO:0000313" key="3">
    <source>
        <dbReference type="EMBL" id="MBL0386634.1"/>
    </source>
</evidence>
<dbReference type="EMBL" id="JAEQNB010000002">
    <property type="protein sequence ID" value="MBL0386634.1"/>
    <property type="molecule type" value="Genomic_DNA"/>
</dbReference>
<dbReference type="Pfam" id="PF01569">
    <property type="entry name" value="PAP2"/>
    <property type="match status" value="1"/>
</dbReference>
<dbReference type="Gene3D" id="1.20.144.10">
    <property type="entry name" value="Phosphatidic acid phosphatase type 2/haloperoxidase"/>
    <property type="match status" value="1"/>
</dbReference>
<evidence type="ECO:0000313" key="4">
    <source>
        <dbReference type="Proteomes" id="UP000602284"/>
    </source>
</evidence>
<keyword evidence="4" id="KW-1185">Reference proteome</keyword>
<dbReference type="Proteomes" id="UP000602284">
    <property type="component" value="Unassembled WGS sequence"/>
</dbReference>
<reference evidence="3 4" key="1">
    <citation type="submission" date="2021-01" db="EMBL/GenBank/DDBJ databases">
        <title>Tumebacillus sp. strain ITR2 16S ribosomal RNA gene Genome sequencing and assembly.</title>
        <authorList>
            <person name="Kang M."/>
        </authorList>
    </citation>
    <scope>NUCLEOTIDE SEQUENCE [LARGE SCALE GENOMIC DNA]</scope>
    <source>
        <strain evidence="3 4">ITR2</strain>
    </source>
</reference>
<organism evidence="3 4">
    <name type="scientific">Tumebacillus amylolyticus</name>
    <dbReference type="NCBI Taxonomy" id="2801339"/>
    <lineage>
        <taxon>Bacteria</taxon>
        <taxon>Bacillati</taxon>
        <taxon>Bacillota</taxon>
        <taxon>Bacilli</taxon>
        <taxon>Bacillales</taxon>
        <taxon>Alicyclobacillaceae</taxon>
        <taxon>Tumebacillus</taxon>
    </lineage>
</organism>
<evidence type="ECO:0000256" key="1">
    <source>
        <dbReference type="SAM" id="Phobius"/>
    </source>
</evidence>
<keyword evidence="1" id="KW-1133">Transmembrane helix</keyword>
<keyword evidence="1" id="KW-0812">Transmembrane</keyword>
<feature type="transmembrane region" description="Helical" evidence="1">
    <location>
        <begin position="106"/>
        <end position="133"/>
    </location>
</feature>
<accession>A0ABS1J8P6</accession>
<feature type="domain" description="Phosphatidic acid phosphatase type 2/haloperoxidase" evidence="2">
    <location>
        <begin position="51"/>
        <end position="160"/>
    </location>
</feature>
<feature type="transmembrane region" description="Helical" evidence="1">
    <location>
        <begin position="32"/>
        <end position="54"/>
    </location>
</feature>
<dbReference type="RefSeq" id="WP_201633470.1">
    <property type="nucleotide sequence ID" value="NZ_JAEQNB010000002.1"/>
</dbReference>
<dbReference type="SMART" id="SM00014">
    <property type="entry name" value="acidPPc"/>
    <property type="match status" value="1"/>
</dbReference>
<dbReference type="InterPro" id="IPR036938">
    <property type="entry name" value="PAP2/HPO_sf"/>
</dbReference>
<dbReference type="PANTHER" id="PTHR14969">
    <property type="entry name" value="SPHINGOSINE-1-PHOSPHATE PHOSPHOHYDROLASE"/>
    <property type="match status" value="1"/>
</dbReference>
<dbReference type="InterPro" id="IPR000326">
    <property type="entry name" value="PAP2/HPO"/>
</dbReference>
<proteinExistence type="predicted"/>
<name>A0ABS1J8P6_9BACL</name>
<comment type="caution">
    <text evidence="3">The sequence shown here is derived from an EMBL/GenBank/DDBJ whole genome shotgun (WGS) entry which is preliminary data.</text>
</comment>
<protein>
    <submittedName>
        <fullName evidence="3">Phosphatase PAP2 family protein</fullName>
    </submittedName>
</protein>
<dbReference type="SUPFAM" id="SSF48317">
    <property type="entry name" value="Acid phosphatase/Vanadium-dependent haloperoxidase"/>
    <property type="match status" value="1"/>
</dbReference>
<evidence type="ECO:0000259" key="2">
    <source>
        <dbReference type="SMART" id="SM00014"/>
    </source>
</evidence>